<dbReference type="EMBL" id="JAESWB010000315">
    <property type="protein sequence ID" value="MBL4954281.1"/>
    <property type="molecule type" value="Genomic_DNA"/>
</dbReference>
<organism evidence="1 2">
    <name type="scientific">Neobacillus paridis</name>
    <dbReference type="NCBI Taxonomy" id="2803862"/>
    <lineage>
        <taxon>Bacteria</taxon>
        <taxon>Bacillati</taxon>
        <taxon>Bacillota</taxon>
        <taxon>Bacilli</taxon>
        <taxon>Bacillales</taxon>
        <taxon>Bacillaceae</taxon>
        <taxon>Neobacillus</taxon>
    </lineage>
</organism>
<dbReference type="InterPro" id="IPR009045">
    <property type="entry name" value="Zn_M74/Hedgehog-like"/>
</dbReference>
<comment type="caution">
    <text evidence="1">The sequence shown here is derived from an EMBL/GenBank/DDBJ whole genome shotgun (WGS) entry which is preliminary data.</text>
</comment>
<evidence type="ECO:0000313" key="2">
    <source>
        <dbReference type="Proteomes" id="UP000623967"/>
    </source>
</evidence>
<gene>
    <name evidence="1" type="ORF">JK635_19150</name>
</gene>
<evidence type="ECO:0008006" key="3">
    <source>
        <dbReference type="Google" id="ProtNLM"/>
    </source>
</evidence>
<keyword evidence="2" id="KW-1185">Reference proteome</keyword>
<proteinExistence type="predicted"/>
<feature type="non-terminal residue" evidence="1">
    <location>
        <position position="1"/>
    </location>
</feature>
<reference evidence="1 2" key="1">
    <citation type="submission" date="2021-01" db="EMBL/GenBank/DDBJ databases">
        <title>Genome public.</title>
        <authorList>
            <person name="Liu C."/>
            <person name="Sun Q."/>
        </authorList>
    </citation>
    <scope>NUCLEOTIDE SEQUENCE [LARGE SCALE GENOMIC DNA]</scope>
    <source>
        <strain evidence="1 2">YIM B02564</strain>
    </source>
</reference>
<accession>A0ABS1TVF4</accession>
<name>A0ABS1TVF4_9BACI</name>
<dbReference type="SUPFAM" id="SSF55166">
    <property type="entry name" value="Hedgehog/DD-peptidase"/>
    <property type="match status" value="1"/>
</dbReference>
<dbReference type="RefSeq" id="WP_202655540.1">
    <property type="nucleotide sequence ID" value="NZ_JAESWB010000315.1"/>
</dbReference>
<evidence type="ECO:0000313" key="1">
    <source>
        <dbReference type="EMBL" id="MBL4954281.1"/>
    </source>
</evidence>
<protein>
    <recommendedName>
        <fullName evidence="3">Peptidase M15</fullName>
    </recommendedName>
</protein>
<sequence length="77" mass="8843">RLGAACDFLVEDEDMEEVANWVFENTGVDRVYFYGKERPIHVSYSQTPARQLVAMLPTQSGRRVPRVLRKSTLIDDV</sequence>
<dbReference type="Proteomes" id="UP000623967">
    <property type="component" value="Unassembled WGS sequence"/>
</dbReference>